<sequence>MSVICFGEALIDLLSDDKAPESFTKYAGGAPANVAVAVAKQGIKASFCGMFSNDSFAEFLLSELRNYGVETQYSRRTDKAKTALAFVPLDESGERSFSFYRSPSADLLFRAQDFTPEVFINHRILHVCSNSLSEANIYKATIYALSQAKSHSMVCSFDINLRLNLWPSQRYIIDRLWHVIALSDIVKLSQQELDFLHQHSHTEHGQNKTIDAILATNTKCIIVTDGAKPIKCYTNSCQFQVLPPKVEAIDTTAAGDAFVGGFLSQLSKHESPSMALTCESFLTSAINYASRCGAYAATIKGAFSSIPSGEQILDERTP</sequence>
<dbReference type="SUPFAM" id="SSF53613">
    <property type="entry name" value="Ribokinase-like"/>
    <property type="match status" value="1"/>
</dbReference>
<dbReference type="OrthoDB" id="9779730at2"/>
<dbReference type="PANTHER" id="PTHR43085">
    <property type="entry name" value="HEXOKINASE FAMILY MEMBER"/>
    <property type="match status" value="1"/>
</dbReference>
<protein>
    <submittedName>
        <fullName evidence="7">Fructokinase</fullName>
    </submittedName>
</protein>
<dbReference type="CDD" id="cd01167">
    <property type="entry name" value="bac_FRK"/>
    <property type="match status" value="1"/>
</dbReference>
<dbReference type="Pfam" id="PF00294">
    <property type="entry name" value="PfkB"/>
    <property type="match status" value="1"/>
</dbReference>
<evidence type="ECO:0000313" key="8">
    <source>
        <dbReference type="Proteomes" id="UP000179786"/>
    </source>
</evidence>
<comment type="similarity">
    <text evidence="1">Belongs to the carbohydrate kinase PfkB family.</text>
</comment>
<dbReference type="InterPro" id="IPR002173">
    <property type="entry name" value="Carboh/pur_kinase_PfkB_CS"/>
</dbReference>
<keyword evidence="3" id="KW-0547">Nucleotide-binding</keyword>
<dbReference type="PROSITE" id="PS00584">
    <property type="entry name" value="PFKB_KINASES_2"/>
    <property type="match status" value="1"/>
</dbReference>
<evidence type="ECO:0000259" key="6">
    <source>
        <dbReference type="Pfam" id="PF00294"/>
    </source>
</evidence>
<proteinExistence type="inferred from homology"/>
<keyword evidence="4 7" id="KW-0418">Kinase</keyword>
<dbReference type="GO" id="GO:0016301">
    <property type="term" value="F:kinase activity"/>
    <property type="evidence" value="ECO:0007669"/>
    <property type="project" value="UniProtKB-KW"/>
</dbReference>
<dbReference type="InterPro" id="IPR029056">
    <property type="entry name" value="Ribokinase-like"/>
</dbReference>
<dbReference type="Gene3D" id="3.40.1190.20">
    <property type="match status" value="1"/>
</dbReference>
<name>A0A1S1MVU7_9GAMM</name>
<feature type="domain" description="Carbohydrate kinase PfkB" evidence="6">
    <location>
        <begin position="2"/>
        <end position="307"/>
    </location>
</feature>
<keyword evidence="2" id="KW-0808">Transferase</keyword>
<dbReference type="PANTHER" id="PTHR43085:SF1">
    <property type="entry name" value="PSEUDOURIDINE KINASE-RELATED"/>
    <property type="match status" value="1"/>
</dbReference>
<dbReference type="EMBL" id="MKJU01000005">
    <property type="protein sequence ID" value="OHU92912.1"/>
    <property type="molecule type" value="Genomic_DNA"/>
</dbReference>
<comment type="caution">
    <text evidence="7">The sequence shown here is derived from an EMBL/GenBank/DDBJ whole genome shotgun (WGS) entry which is preliminary data.</text>
</comment>
<reference evidence="7 8" key="1">
    <citation type="submission" date="2016-09" db="EMBL/GenBank/DDBJ databases">
        <title>Pseudoalteromonas amylolytica sp. nov., isolated from the surface seawater.</title>
        <authorList>
            <person name="Wu Y.-H."/>
            <person name="Cheng H."/>
            <person name="Jin X.-B."/>
            <person name="Wang C.-S."/>
            <person name="Xu X.-W."/>
        </authorList>
    </citation>
    <scope>NUCLEOTIDE SEQUENCE [LARGE SCALE GENOMIC DNA]</scope>
    <source>
        <strain evidence="7 8">JW1</strain>
    </source>
</reference>
<accession>A0A1S1MVU7</accession>
<dbReference type="Proteomes" id="UP000179786">
    <property type="component" value="Unassembled WGS sequence"/>
</dbReference>
<dbReference type="STRING" id="1859457.BET10_02575"/>
<gene>
    <name evidence="7" type="ORF">BET10_02575</name>
</gene>
<keyword evidence="8" id="KW-1185">Reference proteome</keyword>
<evidence type="ECO:0000256" key="1">
    <source>
        <dbReference type="ARBA" id="ARBA00010688"/>
    </source>
</evidence>
<dbReference type="RefSeq" id="WP_070982918.1">
    <property type="nucleotide sequence ID" value="NZ_MKJU01000005.1"/>
</dbReference>
<dbReference type="AlphaFoldDB" id="A0A1S1MVU7"/>
<evidence type="ECO:0000256" key="3">
    <source>
        <dbReference type="ARBA" id="ARBA00022741"/>
    </source>
</evidence>
<evidence type="ECO:0000256" key="5">
    <source>
        <dbReference type="ARBA" id="ARBA00022840"/>
    </source>
</evidence>
<dbReference type="InterPro" id="IPR050306">
    <property type="entry name" value="PfkB_Carbo_kinase"/>
</dbReference>
<evidence type="ECO:0000256" key="4">
    <source>
        <dbReference type="ARBA" id="ARBA00022777"/>
    </source>
</evidence>
<dbReference type="InterPro" id="IPR011611">
    <property type="entry name" value="PfkB_dom"/>
</dbReference>
<dbReference type="GO" id="GO:0005524">
    <property type="term" value="F:ATP binding"/>
    <property type="evidence" value="ECO:0007669"/>
    <property type="project" value="UniProtKB-KW"/>
</dbReference>
<evidence type="ECO:0000313" key="7">
    <source>
        <dbReference type="EMBL" id="OHU92912.1"/>
    </source>
</evidence>
<keyword evidence="5" id="KW-0067">ATP-binding</keyword>
<evidence type="ECO:0000256" key="2">
    <source>
        <dbReference type="ARBA" id="ARBA00022679"/>
    </source>
</evidence>
<organism evidence="7 8">
    <name type="scientific">Pseudoalteromonas amylolytica</name>
    <dbReference type="NCBI Taxonomy" id="1859457"/>
    <lineage>
        <taxon>Bacteria</taxon>
        <taxon>Pseudomonadati</taxon>
        <taxon>Pseudomonadota</taxon>
        <taxon>Gammaproteobacteria</taxon>
        <taxon>Alteromonadales</taxon>
        <taxon>Pseudoalteromonadaceae</taxon>
        <taxon>Pseudoalteromonas</taxon>
    </lineage>
</organism>